<dbReference type="Proteomes" id="UP000029643">
    <property type="component" value="Unassembled WGS sequence"/>
</dbReference>
<accession>A0A090WNH5</accession>
<evidence type="ECO:0000313" key="2">
    <source>
        <dbReference type="Proteomes" id="UP000029643"/>
    </source>
</evidence>
<organism evidence="1 2">
    <name type="scientific">Algibacter lectus</name>
    <dbReference type="NCBI Taxonomy" id="221126"/>
    <lineage>
        <taxon>Bacteria</taxon>
        <taxon>Pseudomonadati</taxon>
        <taxon>Bacteroidota</taxon>
        <taxon>Flavobacteriia</taxon>
        <taxon>Flavobacteriales</taxon>
        <taxon>Flavobacteriaceae</taxon>
        <taxon>Algibacter</taxon>
    </lineage>
</organism>
<evidence type="ECO:0000313" key="1">
    <source>
        <dbReference type="EMBL" id="GAL77778.1"/>
    </source>
</evidence>
<sequence length="45" mass="5200">MVNLDYVSEYIKSDGGYLMLKNGENVPVSVRKKTEIIEILDTMHR</sequence>
<dbReference type="Gene3D" id="2.40.50.1020">
    <property type="entry name" value="LytTr DNA-binding domain"/>
    <property type="match status" value="1"/>
</dbReference>
<name>A0A090WNH5_9FLAO</name>
<protein>
    <recommendedName>
        <fullName evidence="3">HTH LytTR-type domain-containing protein</fullName>
    </recommendedName>
</protein>
<dbReference type="EMBL" id="BBNU01000001">
    <property type="protein sequence ID" value="GAL77778.1"/>
    <property type="molecule type" value="Genomic_DNA"/>
</dbReference>
<dbReference type="AlphaFoldDB" id="A0A090WNH5"/>
<evidence type="ECO:0008006" key="3">
    <source>
        <dbReference type="Google" id="ProtNLM"/>
    </source>
</evidence>
<gene>
    <name evidence="1" type="ORF">JCM19274_5491</name>
</gene>
<reference evidence="1" key="1">
    <citation type="journal article" date="2014" name="Genome Announc.">
        <title>Draft Genome Sequences of Marine Flavobacterium Algibacter lectus Strains SS8 and NR4.</title>
        <authorList>
            <person name="Takatani N."/>
            <person name="Nakanishi M."/>
            <person name="Meirelles P."/>
            <person name="Mino S."/>
            <person name="Suda W."/>
            <person name="Oshima K."/>
            <person name="Hattori M."/>
            <person name="Ohkuma M."/>
            <person name="Hosokawa M."/>
            <person name="Miyashita K."/>
            <person name="Thompson F.L."/>
            <person name="Niwa A."/>
            <person name="Sawabe T."/>
            <person name="Sawabe T."/>
        </authorList>
    </citation>
    <scope>NUCLEOTIDE SEQUENCE [LARGE SCALE GENOMIC DNA]</scope>
    <source>
        <strain evidence="1">JCM 19274</strain>
    </source>
</reference>
<proteinExistence type="predicted"/>
<comment type="caution">
    <text evidence="1">The sequence shown here is derived from an EMBL/GenBank/DDBJ whole genome shotgun (WGS) entry which is preliminary data.</text>
</comment>